<dbReference type="Pfam" id="PF12586">
    <property type="entry name" value="DUF3760"/>
    <property type="match status" value="1"/>
</dbReference>
<evidence type="ECO:0008006" key="4">
    <source>
        <dbReference type="Google" id="ProtNLM"/>
    </source>
</evidence>
<name>A0AAW0YVR5_9TREE</name>
<evidence type="ECO:0000256" key="1">
    <source>
        <dbReference type="SAM" id="MobiDB-lite"/>
    </source>
</evidence>
<dbReference type="InterPro" id="IPR022235">
    <property type="entry name" value="DUF3760"/>
</dbReference>
<gene>
    <name evidence="2" type="ORF">IAR55_005531</name>
</gene>
<dbReference type="Proteomes" id="UP001388673">
    <property type="component" value="Unassembled WGS sequence"/>
</dbReference>
<proteinExistence type="predicted"/>
<feature type="region of interest" description="Disordered" evidence="1">
    <location>
        <begin position="242"/>
        <end position="263"/>
    </location>
</feature>
<keyword evidence="3" id="KW-1185">Reference proteome</keyword>
<organism evidence="2 3">
    <name type="scientific">Kwoniella newhampshirensis</name>
    <dbReference type="NCBI Taxonomy" id="1651941"/>
    <lineage>
        <taxon>Eukaryota</taxon>
        <taxon>Fungi</taxon>
        <taxon>Dikarya</taxon>
        <taxon>Basidiomycota</taxon>
        <taxon>Agaricomycotina</taxon>
        <taxon>Tremellomycetes</taxon>
        <taxon>Tremellales</taxon>
        <taxon>Cryptococcaceae</taxon>
        <taxon>Kwoniella</taxon>
    </lineage>
</organism>
<comment type="caution">
    <text evidence="2">The sequence shown here is derived from an EMBL/GenBank/DDBJ whole genome shotgun (WGS) entry which is preliminary data.</text>
</comment>
<dbReference type="KEGG" id="kne:92182789"/>
<evidence type="ECO:0000313" key="3">
    <source>
        <dbReference type="Proteomes" id="UP001388673"/>
    </source>
</evidence>
<dbReference type="EMBL" id="JBCAWK010000010">
    <property type="protein sequence ID" value="KAK8847672.1"/>
    <property type="molecule type" value="Genomic_DNA"/>
</dbReference>
<reference evidence="2 3" key="1">
    <citation type="journal article" date="2024" name="bioRxiv">
        <title>Comparative genomics of Cryptococcus and Kwoniella reveals pathogenesis evolution and contrasting karyotype dynamics via intercentromeric recombination or chromosome fusion.</title>
        <authorList>
            <person name="Coelho M.A."/>
            <person name="David-Palma M."/>
            <person name="Shea T."/>
            <person name="Bowers K."/>
            <person name="McGinley-Smith S."/>
            <person name="Mohammad A.W."/>
            <person name="Gnirke A."/>
            <person name="Yurkov A.M."/>
            <person name="Nowrousian M."/>
            <person name="Sun S."/>
            <person name="Cuomo C.A."/>
            <person name="Heitman J."/>
        </authorList>
    </citation>
    <scope>NUCLEOTIDE SEQUENCE [LARGE SCALE GENOMIC DNA]</scope>
    <source>
        <strain evidence="2 3">CBS 13917</strain>
    </source>
</reference>
<evidence type="ECO:0000313" key="2">
    <source>
        <dbReference type="EMBL" id="KAK8847672.1"/>
    </source>
</evidence>
<dbReference type="RefSeq" id="XP_066801190.1">
    <property type="nucleotide sequence ID" value="XM_066948622.1"/>
</dbReference>
<accession>A0AAW0YVR5</accession>
<dbReference type="GeneID" id="92182789"/>
<dbReference type="AlphaFoldDB" id="A0AAW0YVR5"/>
<feature type="compositionally biased region" description="Acidic residues" evidence="1">
    <location>
        <begin position="249"/>
        <end position="263"/>
    </location>
</feature>
<protein>
    <recommendedName>
        <fullName evidence="4">F-box domain-containing protein</fullName>
    </recommendedName>
</protein>
<sequence length="500" mass="57680">MDDHGVPDKVLPVQFLILDHIKHDYPMTVVTASWLSEFCKPDHSSLRPRLPASQPNIAALHSRILTFHIGKPIMDAKTISTYFKHLPREVQSFVLDYLKHFAPLTVLPVNKEIYNEVIPTIYNRVVMTKDNVDHIFRGLVIPGEFRSDDEFLEPFDLGHLKKKAFESIRILIFDHWEAVEQFCLEIMHTDQNGDQILLPVIADIFSELEHLGIGWKVLKEMAKAVKARQENEEWADRWSETDLGYITDPGDDGDENQSDGEYDPDEVFDIDFPPFLDQEDNFLPVKSICFDLRGRAQVNLSWKLVSRAIDRFTIYGENDECSEQLLIIHVDENAKLQLFPSTMSDYKRVEIDFHTKRSPRAFLICLWNHYLGLVHDAALSKDLAYIIPQTENLEEMLDGISEEFYNWESKEEWDRFRKRLRQRGSKDHKACPCENKNDFILAKETRTASADPLAPTAELIDIDDDVDIVDDSTVMFVEADDEYFFLADTDDSDSDASGSA</sequence>